<evidence type="ECO:0000313" key="2">
    <source>
        <dbReference type="Proteomes" id="UP000197619"/>
    </source>
</evidence>
<reference evidence="1 2" key="1">
    <citation type="submission" date="2017-05" db="EMBL/GenBank/DDBJ databases">
        <title>Genome of assembly of the Bengalese finch, Lonchura striata domestica.</title>
        <authorList>
            <person name="Colquitt B.M."/>
            <person name="Brainard M.S."/>
        </authorList>
    </citation>
    <scope>NUCLEOTIDE SEQUENCE [LARGE SCALE GENOMIC DNA]</scope>
    <source>
        <strain evidence="1">White83orange57</strain>
    </source>
</reference>
<name>A0A218UII7_9PASE</name>
<organism evidence="1 2">
    <name type="scientific">Lonchura striata</name>
    <name type="common">white-rumped munia</name>
    <dbReference type="NCBI Taxonomy" id="40157"/>
    <lineage>
        <taxon>Eukaryota</taxon>
        <taxon>Metazoa</taxon>
        <taxon>Chordata</taxon>
        <taxon>Craniata</taxon>
        <taxon>Vertebrata</taxon>
        <taxon>Euteleostomi</taxon>
        <taxon>Archelosauria</taxon>
        <taxon>Archosauria</taxon>
        <taxon>Dinosauria</taxon>
        <taxon>Saurischia</taxon>
        <taxon>Theropoda</taxon>
        <taxon>Coelurosauria</taxon>
        <taxon>Aves</taxon>
        <taxon>Neognathae</taxon>
        <taxon>Neoaves</taxon>
        <taxon>Telluraves</taxon>
        <taxon>Australaves</taxon>
        <taxon>Passeriformes</taxon>
        <taxon>Passeroidea</taxon>
        <taxon>Estrildidae</taxon>
        <taxon>Estrildinae</taxon>
        <taxon>Lonchura</taxon>
    </lineage>
</organism>
<sequence length="11" mass="1358">MSSHPSKFHWN</sequence>
<accession>A0A218UII7</accession>
<proteinExistence type="predicted"/>
<evidence type="ECO:0000313" key="1">
    <source>
        <dbReference type="EMBL" id="OWK53589.1"/>
    </source>
</evidence>
<gene>
    <name evidence="1" type="ORF">RLOC_00001772</name>
</gene>
<protein>
    <submittedName>
        <fullName evidence="1">Uncharacterized protein</fullName>
    </submittedName>
</protein>
<keyword evidence="2" id="KW-1185">Reference proteome</keyword>
<dbReference type="Proteomes" id="UP000197619">
    <property type="component" value="Unassembled WGS sequence"/>
</dbReference>
<dbReference type="EMBL" id="MUZQ01000280">
    <property type="protein sequence ID" value="OWK53589.1"/>
    <property type="molecule type" value="Genomic_DNA"/>
</dbReference>
<comment type="caution">
    <text evidence="1">The sequence shown here is derived from an EMBL/GenBank/DDBJ whole genome shotgun (WGS) entry which is preliminary data.</text>
</comment>